<dbReference type="PROSITE" id="PS50109">
    <property type="entry name" value="HIS_KIN"/>
    <property type="match status" value="1"/>
</dbReference>
<reference evidence="17" key="1">
    <citation type="submission" date="2019-07" db="EMBL/GenBank/DDBJ databases">
        <authorList>
            <person name="Wongkuna S."/>
            <person name="Scaria J."/>
        </authorList>
    </citation>
    <scope>NUCLEOTIDE SEQUENCE [LARGE SCALE GENOMIC DNA]</scope>
    <source>
        <strain evidence="17">SW178</strain>
    </source>
</reference>
<keyword evidence="7 14" id="KW-0812">Transmembrane</keyword>
<dbReference type="AlphaFoldDB" id="A0A5M9HZ82"/>
<keyword evidence="4" id="KW-1003">Cell membrane</keyword>
<feature type="domain" description="Histidine kinase" evidence="15">
    <location>
        <begin position="460"/>
        <end position="559"/>
    </location>
</feature>
<keyword evidence="11 14" id="KW-1133">Transmembrane helix</keyword>
<evidence type="ECO:0000256" key="5">
    <source>
        <dbReference type="ARBA" id="ARBA00022553"/>
    </source>
</evidence>
<evidence type="ECO:0000259" key="15">
    <source>
        <dbReference type="PROSITE" id="PS50109"/>
    </source>
</evidence>
<keyword evidence="5" id="KW-0597">Phosphoprotein</keyword>
<dbReference type="GO" id="GO:0005524">
    <property type="term" value="F:ATP binding"/>
    <property type="evidence" value="ECO:0007669"/>
    <property type="project" value="UniProtKB-KW"/>
</dbReference>
<dbReference type="CDD" id="cd06225">
    <property type="entry name" value="HAMP"/>
    <property type="match status" value="1"/>
</dbReference>
<dbReference type="EMBL" id="VMSO01000035">
    <property type="protein sequence ID" value="KAA8500235.1"/>
    <property type="molecule type" value="Genomic_DNA"/>
</dbReference>
<dbReference type="Proteomes" id="UP000322025">
    <property type="component" value="Unassembled WGS sequence"/>
</dbReference>
<evidence type="ECO:0000256" key="6">
    <source>
        <dbReference type="ARBA" id="ARBA00022679"/>
    </source>
</evidence>
<evidence type="ECO:0000259" key="16">
    <source>
        <dbReference type="PROSITE" id="PS50885"/>
    </source>
</evidence>
<proteinExistence type="predicted"/>
<evidence type="ECO:0000256" key="14">
    <source>
        <dbReference type="SAM" id="Phobius"/>
    </source>
</evidence>
<evidence type="ECO:0000256" key="7">
    <source>
        <dbReference type="ARBA" id="ARBA00022692"/>
    </source>
</evidence>
<evidence type="ECO:0000256" key="4">
    <source>
        <dbReference type="ARBA" id="ARBA00022475"/>
    </source>
</evidence>
<name>A0A5M9HZ82_9FIRM</name>
<dbReference type="PANTHER" id="PTHR34220:SF11">
    <property type="entry name" value="SENSOR PROTEIN KINASE HPTS"/>
    <property type="match status" value="1"/>
</dbReference>
<comment type="catalytic activity">
    <reaction evidence="1">
        <text>ATP + protein L-histidine = ADP + protein N-phospho-L-histidine.</text>
        <dbReference type="EC" id="2.7.13.3"/>
    </reaction>
</comment>
<comment type="subcellular location">
    <subcellularLocation>
        <location evidence="2">Cell membrane</location>
        <topology evidence="2">Multi-pass membrane protein</topology>
    </subcellularLocation>
</comment>
<dbReference type="PANTHER" id="PTHR34220">
    <property type="entry name" value="SENSOR HISTIDINE KINASE YPDA"/>
    <property type="match status" value="1"/>
</dbReference>
<sequence length="564" mass="64159">MKTLYRKFKNLKYRYKLTLLILAAGLIPVMIIVVYMQTGMTNILHENEVDSMENTLEQSVEAIENQEMIYENLVDYLSYSQDLRSILTTEPESDYEAYVEYVNVADPLLQMPQIYHKEIRGITLYSESIQVAHGDTLMPLSEAEGESWYAQMNDDTSLQWSVRRGSGQEITASRRFYDDDITAVLVMTLDYQAVLEPFTSQLRDNTGGIILDNGGNVVYSSYSMDEEYTPVQPESVDYITGNYTYSSQDMEGTGWKFYIYRPTDVITKSARILMASNIPIVAGCIIILVIVGYVFSRRMVSCLERLTENMNQIHLGFRKVTVSSDSDDEVGVLIRSFRRMMDQMNHLISEVYEGKIRLQNSEMKALQAQINPHFLYNSLSIINWKALEAGEEDISRVTLALSTYYRTSLNRGETMTTVENEISNIRAYLKIQLIMHDNSFEVKEEYDEETAGIEIPKLILQPLVENAIDHGLDMSEREDKCLCVSAMQDGKYIVFTVCDNGVGMEQEKADQILKYQSSGYGVRNVCERIQVLYGTNGTVEIKSSPGGGTEVKIRIPKKAEKKAG</sequence>
<evidence type="ECO:0000256" key="3">
    <source>
        <dbReference type="ARBA" id="ARBA00012438"/>
    </source>
</evidence>
<dbReference type="InterPro" id="IPR003594">
    <property type="entry name" value="HATPase_dom"/>
</dbReference>
<evidence type="ECO:0000256" key="10">
    <source>
        <dbReference type="ARBA" id="ARBA00022840"/>
    </source>
</evidence>
<dbReference type="InterPro" id="IPR010559">
    <property type="entry name" value="Sig_transdc_His_kin_internal"/>
</dbReference>
<dbReference type="OrthoDB" id="138378at2"/>
<dbReference type="PROSITE" id="PS50885">
    <property type="entry name" value="HAMP"/>
    <property type="match status" value="1"/>
</dbReference>
<keyword evidence="18" id="KW-1185">Reference proteome</keyword>
<dbReference type="Gene3D" id="3.30.565.10">
    <property type="entry name" value="Histidine kinase-like ATPase, C-terminal domain"/>
    <property type="match status" value="1"/>
</dbReference>
<dbReference type="SUPFAM" id="SSF55874">
    <property type="entry name" value="ATPase domain of HSP90 chaperone/DNA topoisomerase II/histidine kinase"/>
    <property type="match status" value="1"/>
</dbReference>
<keyword evidence="9 17" id="KW-0418">Kinase</keyword>
<keyword evidence="13 14" id="KW-0472">Membrane</keyword>
<accession>A0A5M9HZ82</accession>
<dbReference type="Gene3D" id="6.10.340.10">
    <property type="match status" value="1"/>
</dbReference>
<keyword evidence="12" id="KW-0902">Two-component regulatory system</keyword>
<keyword evidence="10" id="KW-0067">ATP-binding</keyword>
<organism evidence="17 18">
    <name type="scientific">Mediterraneibacter catenae</name>
    <dbReference type="NCBI Taxonomy" id="2594882"/>
    <lineage>
        <taxon>Bacteria</taxon>
        <taxon>Bacillati</taxon>
        <taxon>Bacillota</taxon>
        <taxon>Clostridia</taxon>
        <taxon>Lachnospirales</taxon>
        <taxon>Lachnospiraceae</taxon>
        <taxon>Mediterraneibacter</taxon>
    </lineage>
</organism>
<dbReference type="RefSeq" id="WP_150311614.1">
    <property type="nucleotide sequence ID" value="NZ_VMSO01000035.1"/>
</dbReference>
<dbReference type="SMART" id="SM00304">
    <property type="entry name" value="HAMP"/>
    <property type="match status" value="1"/>
</dbReference>
<evidence type="ECO:0000256" key="11">
    <source>
        <dbReference type="ARBA" id="ARBA00022989"/>
    </source>
</evidence>
<evidence type="ECO:0000256" key="2">
    <source>
        <dbReference type="ARBA" id="ARBA00004651"/>
    </source>
</evidence>
<dbReference type="Pfam" id="PF06580">
    <property type="entry name" value="His_kinase"/>
    <property type="match status" value="1"/>
</dbReference>
<evidence type="ECO:0000256" key="12">
    <source>
        <dbReference type="ARBA" id="ARBA00023012"/>
    </source>
</evidence>
<evidence type="ECO:0000256" key="9">
    <source>
        <dbReference type="ARBA" id="ARBA00022777"/>
    </source>
</evidence>
<evidence type="ECO:0000313" key="18">
    <source>
        <dbReference type="Proteomes" id="UP000322025"/>
    </source>
</evidence>
<keyword evidence="8" id="KW-0547">Nucleotide-binding</keyword>
<dbReference type="InterPro" id="IPR003660">
    <property type="entry name" value="HAMP_dom"/>
</dbReference>
<evidence type="ECO:0000256" key="8">
    <source>
        <dbReference type="ARBA" id="ARBA00022741"/>
    </source>
</evidence>
<dbReference type="InterPro" id="IPR036890">
    <property type="entry name" value="HATPase_C_sf"/>
</dbReference>
<gene>
    <name evidence="17" type="ORF">FNY66_14655</name>
</gene>
<dbReference type="GO" id="GO:0000155">
    <property type="term" value="F:phosphorelay sensor kinase activity"/>
    <property type="evidence" value="ECO:0007669"/>
    <property type="project" value="InterPro"/>
</dbReference>
<evidence type="ECO:0000256" key="13">
    <source>
        <dbReference type="ARBA" id="ARBA00023136"/>
    </source>
</evidence>
<comment type="caution">
    <text evidence="17">The sequence shown here is derived from an EMBL/GenBank/DDBJ whole genome shotgun (WGS) entry which is preliminary data.</text>
</comment>
<dbReference type="Pfam" id="PF02518">
    <property type="entry name" value="HATPase_c"/>
    <property type="match status" value="1"/>
</dbReference>
<dbReference type="EC" id="2.7.13.3" evidence="3"/>
<feature type="transmembrane region" description="Helical" evidence="14">
    <location>
        <begin position="15"/>
        <end position="36"/>
    </location>
</feature>
<evidence type="ECO:0000313" key="17">
    <source>
        <dbReference type="EMBL" id="KAA8500235.1"/>
    </source>
</evidence>
<dbReference type="InterPro" id="IPR005467">
    <property type="entry name" value="His_kinase_dom"/>
</dbReference>
<feature type="transmembrane region" description="Helical" evidence="14">
    <location>
        <begin position="272"/>
        <end position="295"/>
    </location>
</feature>
<feature type="domain" description="HAMP" evidence="16">
    <location>
        <begin position="297"/>
        <end position="349"/>
    </location>
</feature>
<evidence type="ECO:0000256" key="1">
    <source>
        <dbReference type="ARBA" id="ARBA00000085"/>
    </source>
</evidence>
<keyword evidence="6" id="KW-0808">Transferase</keyword>
<dbReference type="InterPro" id="IPR050640">
    <property type="entry name" value="Bact_2-comp_sensor_kinase"/>
</dbReference>
<dbReference type="SUPFAM" id="SSF158472">
    <property type="entry name" value="HAMP domain-like"/>
    <property type="match status" value="1"/>
</dbReference>
<dbReference type="SMART" id="SM00387">
    <property type="entry name" value="HATPase_c"/>
    <property type="match status" value="1"/>
</dbReference>
<protein>
    <recommendedName>
        <fullName evidence="3">histidine kinase</fullName>
        <ecNumber evidence="3">2.7.13.3</ecNumber>
    </recommendedName>
</protein>
<dbReference type="GO" id="GO:0005886">
    <property type="term" value="C:plasma membrane"/>
    <property type="evidence" value="ECO:0007669"/>
    <property type="project" value="UniProtKB-SubCell"/>
</dbReference>